<reference evidence="1" key="1">
    <citation type="submission" date="2018-11" db="EMBL/GenBank/DDBJ databases">
        <authorList>
            <consortium name="Genoscope - CEA"/>
            <person name="William W."/>
        </authorList>
    </citation>
    <scope>NUCLEOTIDE SEQUENCE [LARGE SCALE GENOMIC DNA]</scope>
    <source>
        <strain evidence="1">T9AD</strain>
    </source>
</reference>
<accession>A0A653BAX9</accession>
<dbReference type="AlphaFoldDB" id="A0A653BAX9"/>
<dbReference type="EMBL" id="LR130779">
    <property type="protein sequence ID" value="VDN65826.1"/>
    <property type="molecule type" value="Genomic_DNA"/>
</dbReference>
<gene>
    <name evidence="1" type="ORF">POT9AD_4851</name>
</gene>
<protein>
    <submittedName>
        <fullName evidence="1">DoxX-like family protein</fullName>
    </submittedName>
</protein>
<sequence>MFIWHRLAPKILWLSPDEVAMIGAHGRPQHPLFAPELIARIAGAGEILRVSFC</sequence>
<proteinExistence type="predicted"/>
<name>A0A653BAX9_ECTOL</name>
<evidence type="ECO:0000313" key="1">
    <source>
        <dbReference type="EMBL" id="VDN65826.1"/>
    </source>
</evidence>
<organism evidence="1">
    <name type="scientific">Ectopseudomonas oleovorans</name>
    <name type="common">Pseudomonas oleovorans</name>
    <dbReference type="NCBI Taxonomy" id="301"/>
    <lineage>
        <taxon>Bacteria</taxon>
        <taxon>Pseudomonadati</taxon>
        <taxon>Pseudomonadota</taxon>
        <taxon>Gammaproteobacteria</taxon>
        <taxon>Pseudomonadales</taxon>
        <taxon>Pseudomonadaceae</taxon>
        <taxon>Ectopseudomonas</taxon>
    </lineage>
</organism>